<evidence type="ECO:0000313" key="1">
    <source>
        <dbReference type="EMBL" id="MBW2937763.1"/>
    </source>
</evidence>
<keyword evidence="2" id="KW-1185">Reference proteome</keyword>
<proteinExistence type="predicted"/>
<dbReference type="EMBL" id="JAHWDP010000002">
    <property type="protein sequence ID" value="MBW2937763.1"/>
    <property type="molecule type" value="Genomic_DNA"/>
</dbReference>
<gene>
    <name evidence="1" type="ORF">KXJ69_06565</name>
</gene>
<name>A0A9X1FP22_9FLAO</name>
<reference evidence="1" key="1">
    <citation type="submission" date="2021-07" db="EMBL/GenBank/DDBJ databases">
        <title>Aureisphaera sp. CAU 1614 isolated from sea sediment.</title>
        <authorList>
            <person name="Kim W."/>
        </authorList>
    </citation>
    <scope>NUCLEOTIDE SEQUENCE</scope>
    <source>
        <strain evidence="1">CAU 1614</strain>
    </source>
</reference>
<dbReference type="Proteomes" id="UP001138686">
    <property type="component" value="Unassembled WGS sequence"/>
</dbReference>
<comment type="caution">
    <text evidence="1">The sequence shown here is derived from an EMBL/GenBank/DDBJ whole genome shotgun (WGS) entry which is preliminary data.</text>
</comment>
<evidence type="ECO:0000313" key="2">
    <source>
        <dbReference type="Proteomes" id="UP001138686"/>
    </source>
</evidence>
<dbReference type="AlphaFoldDB" id="A0A9X1FP22"/>
<accession>A0A9X1FP22</accession>
<sequence length="161" mass="18695">MKNNYTRIFLKPCGEVFGLLNFSTSKDNSFHFHIYEEANQELKYHPIEKLQGGRLKIELKNLIGTGFIRNKFTFHPSGTFHSSDINRNRLKDGLNGISFKDIVDYNLILVIAPKEIKKLLKKEIPKKGVNLILELANDVSPFTVNFEVFRKSQKHNLKKFQ</sequence>
<organism evidence="1 2">
    <name type="scientific">Halomarinibacterium sedimenti</name>
    <dbReference type="NCBI Taxonomy" id="2857106"/>
    <lineage>
        <taxon>Bacteria</taxon>
        <taxon>Pseudomonadati</taxon>
        <taxon>Bacteroidota</taxon>
        <taxon>Flavobacteriia</taxon>
        <taxon>Flavobacteriales</taxon>
        <taxon>Flavobacteriaceae</taxon>
        <taxon>Halomarinibacterium</taxon>
    </lineage>
</organism>
<dbReference type="RefSeq" id="WP_219052175.1">
    <property type="nucleotide sequence ID" value="NZ_JAHWDP010000002.1"/>
</dbReference>
<protein>
    <submittedName>
        <fullName evidence="1">Uncharacterized protein</fullName>
    </submittedName>
</protein>